<evidence type="ECO:0000256" key="9">
    <source>
        <dbReference type="RuleBase" id="RU361217"/>
    </source>
</evidence>
<dbReference type="InterPro" id="IPR038299">
    <property type="entry name" value="DAO_C_sf"/>
</dbReference>
<reference evidence="12 13" key="1">
    <citation type="submission" date="2023-07" db="EMBL/GenBank/DDBJ databases">
        <title>Genomic Encyclopedia of Type Strains, Phase IV (KMG-IV): sequencing the most valuable type-strain genomes for metagenomic binning, comparative biology and taxonomic classification.</title>
        <authorList>
            <person name="Goeker M."/>
        </authorList>
    </citation>
    <scope>NUCLEOTIDE SEQUENCE [LARGE SCALE GENOMIC DNA]</scope>
    <source>
        <strain evidence="12 13">DSM 9768</strain>
    </source>
</reference>
<sequence length="567" mass="64164">MEKAFSGLERKKYLKELSSKELDILIIGGGITGAGIALDAISRGYSAGLIEMQDFAAGTSSRSTKLVHGGLRYLKQLEIKLVSEVGKERAIVYENAPHVTTPEWMLLPIIKGGTFGKFTTSFGLKIYDYLAQVKKHEKRRMLNREQTIAKEPLIRKEGLKGSGLYAEYRTDDARLTIEVLKKAVALGATAVNYAKVEKFLYENGKVVGVVAQDLLTKEEYHIRARKVVNATGPWVDTLRKEDRSKKEKYLHLTKGTHIVIDQSRFPLKQAVYFDTPKDGRMIFAIPRQGKTYIGTTDTTYVGDLANPHMTEGDLNYILNAVNYMFPDVKLTREDVESSWAGLRPLIHEEGKTASEISRKDEIFISESGLLSIAGGKLTGYRKMAEKIVDLIEKQWGTVTPCKTAKLTLAGGDVGGSEDFPLFVKKYSRLGEELGLGKEEALKLTKLYGSNVKKVYKIVEEKRELAKKYRLPKEVFATLFYGIEDEMVVSPVDFFNRRTGALLFNIQWVKKWKKGVLQYMSDYFQWSNEQIDSYRLELERAMAFAEETAERVESKGKNRNTISVNFRR</sequence>
<dbReference type="InterPro" id="IPR031656">
    <property type="entry name" value="DAO_C"/>
</dbReference>
<keyword evidence="7 9" id="KW-0560">Oxidoreductase</keyword>
<comment type="similarity">
    <text evidence="3 9">Belongs to the FAD-dependent glycerol-3-phosphate dehydrogenase family.</text>
</comment>
<dbReference type="Gene3D" id="3.50.50.60">
    <property type="entry name" value="FAD/NAD(P)-binding domain"/>
    <property type="match status" value="1"/>
</dbReference>
<evidence type="ECO:0000256" key="5">
    <source>
        <dbReference type="ARBA" id="ARBA00022798"/>
    </source>
</evidence>
<evidence type="ECO:0000256" key="8">
    <source>
        <dbReference type="ARBA" id="ARBA00049055"/>
    </source>
</evidence>
<accession>A0ABU0A2S8</accession>
<keyword evidence="4 9" id="KW-0285">Flavoprotein</keyword>
<evidence type="ECO:0000256" key="7">
    <source>
        <dbReference type="ARBA" id="ARBA00023002"/>
    </source>
</evidence>
<dbReference type="PANTHER" id="PTHR11985:SF35">
    <property type="entry name" value="ANAEROBIC GLYCEROL-3-PHOSPHATE DEHYDROGENASE SUBUNIT A"/>
    <property type="match status" value="1"/>
</dbReference>
<evidence type="ECO:0000256" key="2">
    <source>
        <dbReference type="ARBA" id="ARBA00004977"/>
    </source>
</evidence>
<comment type="pathway">
    <text evidence="2">Polyol metabolism; glycerol degradation via glycerol kinase pathway; glycerone phosphate from sn-glycerol 3-phosphate (aerobic route): step 1/1.</text>
</comment>
<protein>
    <recommendedName>
        <fullName evidence="9">Glycerol-3-phosphate dehydrogenase</fullName>
        <ecNumber evidence="9">1.1.5.3</ecNumber>
    </recommendedName>
</protein>
<organism evidence="12 13">
    <name type="scientific">Evansella vedderi</name>
    <dbReference type="NCBI Taxonomy" id="38282"/>
    <lineage>
        <taxon>Bacteria</taxon>
        <taxon>Bacillati</taxon>
        <taxon>Bacillota</taxon>
        <taxon>Bacilli</taxon>
        <taxon>Bacillales</taxon>
        <taxon>Bacillaceae</taxon>
        <taxon>Evansella</taxon>
    </lineage>
</organism>
<proteinExistence type="inferred from homology"/>
<evidence type="ECO:0000259" key="11">
    <source>
        <dbReference type="Pfam" id="PF16901"/>
    </source>
</evidence>
<name>A0ABU0A2S8_9BACI</name>
<comment type="cofactor">
    <cofactor evidence="1 9">
        <name>FAD</name>
        <dbReference type="ChEBI" id="CHEBI:57692"/>
    </cofactor>
</comment>
<dbReference type="RefSeq" id="WP_307330713.1">
    <property type="nucleotide sequence ID" value="NZ_JAUSUG010000025.1"/>
</dbReference>
<keyword evidence="13" id="KW-1185">Reference proteome</keyword>
<evidence type="ECO:0000313" key="13">
    <source>
        <dbReference type="Proteomes" id="UP001230005"/>
    </source>
</evidence>
<feature type="domain" description="Alpha-glycerophosphate oxidase C-terminal" evidence="11">
    <location>
        <begin position="401"/>
        <end position="529"/>
    </location>
</feature>
<dbReference type="GO" id="GO:0004368">
    <property type="term" value="F:glycerol-3-phosphate dehydrogenase (quinone) activity"/>
    <property type="evidence" value="ECO:0007669"/>
    <property type="project" value="UniProtKB-EC"/>
</dbReference>
<dbReference type="InterPro" id="IPR036188">
    <property type="entry name" value="FAD/NAD-bd_sf"/>
</dbReference>
<gene>
    <name evidence="12" type="ORF">J2S74_004719</name>
</gene>
<evidence type="ECO:0000256" key="3">
    <source>
        <dbReference type="ARBA" id="ARBA00007330"/>
    </source>
</evidence>
<dbReference type="Pfam" id="PF01266">
    <property type="entry name" value="DAO"/>
    <property type="match status" value="1"/>
</dbReference>
<dbReference type="Gene3D" id="1.10.8.870">
    <property type="entry name" value="Alpha-glycerophosphate oxidase, cap domain"/>
    <property type="match status" value="1"/>
</dbReference>
<dbReference type="Proteomes" id="UP001230005">
    <property type="component" value="Unassembled WGS sequence"/>
</dbReference>
<evidence type="ECO:0000313" key="12">
    <source>
        <dbReference type="EMBL" id="MDQ0257261.1"/>
    </source>
</evidence>
<keyword evidence="6" id="KW-0274">FAD</keyword>
<evidence type="ECO:0000256" key="6">
    <source>
        <dbReference type="ARBA" id="ARBA00022827"/>
    </source>
</evidence>
<keyword evidence="5" id="KW-0319">Glycerol metabolism</keyword>
<dbReference type="EC" id="1.1.5.3" evidence="9"/>
<dbReference type="PANTHER" id="PTHR11985">
    <property type="entry name" value="GLYCEROL-3-PHOSPHATE DEHYDROGENASE"/>
    <property type="match status" value="1"/>
</dbReference>
<dbReference type="PRINTS" id="PR01001">
    <property type="entry name" value="FADG3PDH"/>
</dbReference>
<dbReference type="PROSITE" id="PS00978">
    <property type="entry name" value="FAD_G3PDH_2"/>
    <property type="match status" value="1"/>
</dbReference>
<dbReference type="SUPFAM" id="SSF51905">
    <property type="entry name" value="FAD/NAD(P)-binding domain"/>
    <property type="match status" value="1"/>
</dbReference>
<dbReference type="Gene3D" id="3.30.9.10">
    <property type="entry name" value="D-Amino Acid Oxidase, subunit A, domain 2"/>
    <property type="match status" value="1"/>
</dbReference>
<evidence type="ECO:0000259" key="10">
    <source>
        <dbReference type="Pfam" id="PF01266"/>
    </source>
</evidence>
<dbReference type="Pfam" id="PF16901">
    <property type="entry name" value="DAO_C"/>
    <property type="match status" value="1"/>
</dbReference>
<dbReference type="SUPFAM" id="SSF54373">
    <property type="entry name" value="FAD-linked reductases, C-terminal domain"/>
    <property type="match status" value="1"/>
</dbReference>
<dbReference type="EMBL" id="JAUSUG010000025">
    <property type="protein sequence ID" value="MDQ0257261.1"/>
    <property type="molecule type" value="Genomic_DNA"/>
</dbReference>
<dbReference type="PROSITE" id="PS00977">
    <property type="entry name" value="FAD_G3PDH_1"/>
    <property type="match status" value="1"/>
</dbReference>
<dbReference type="InterPro" id="IPR000447">
    <property type="entry name" value="G3P_DH_FAD-dep"/>
</dbReference>
<evidence type="ECO:0000256" key="1">
    <source>
        <dbReference type="ARBA" id="ARBA00001974"/>
    </source>
</evidence>
<evidence type="ECO:0000256" key="4">
    <source>
        <dbReference type="ARBA" id="ARBA00022630"/>
    </source>
</evidence>
<comment type="catalytic activity">
    <reaction evidence="8 9">
        <text>a quinone + sn-glycerol 3-phosphate = dihydroxyacetone phosphate + a quinol</text>
        <dbReference type="Rhea" id="RHEA:18977"/>
        <dbReference type="ChEBI" id="CHEBI:24646"/>
        <dbReference type="ChEBI" id="CHEBI:57597"/>
        <dbReference type="ChEBI" id="CHEBI:57642"/>
        <dbReference type="ChEBI" id="CHEBI:132124"/>
        <dbReference type="EC" id="1.1.5.3"/>
    </reaction>
</comment>
<comment type="caution">
    <text evidence="12">The sequence shown here is derived from an EMBL/GenBank/DDBJ whole genome shotgun (WGS) entry which is preliminary data.</text>
</comment>
<dbReference type="InterPro" id="IPR006076">
    <property type="entry name" value="FAD-dep_OxRdtase"/>
</dbReference>
<feature type="domain" description="FAD dependent oxidoreductase" evidence="10">
    <location>
        <begin position="23"/>
        <end position="378"/>
    </location>
</feature>